<keyword evidence="2" id="KW-1185">Reference proteome</keyword>
<accession>A0ABN9XRQ7</accession>
<comment type="caution">
    <text evidence="1">The sequence shown here is derived from an EMBL/GenBank/DDBJ whole genome shotgun (WGS) entry which is preliminary data.</text>
</comment>
<evidence type="ECO:0000313" key="2">
    <source>
        <dbReference type="Proteomes" id="UP001189429"/>
    </source>
</evidence>
<dbReference type="Proteomes" id="UP001189429">
    <property type="component" value="Unassembled WGS sequence"/>
</dbReference>
<gene>
    <name evidence="1" type="ORF">PCOR1329_LOCUS79087</name>
</gene>
<name>A0ABN9XRQ7_9DINO</name>
<organism evidence="1 2">
    <name type="scientific">Prorocentrum cordatum</name>
    <dbReference type="NCBI Taxonomy" id="2364126"/>
    <lineage>
        <taxon>Eukaryota</taxon>
        <taxon>Sar</taxon>
        <taxon>Alveolata</taxon>
        <taxon>Dinophyceae</taxon>
        <taxon>Prorocentrales</taxon>
        <taxon>Prorocentraceae</taxon>
        <taxon>Prorocentrum</taxon>
    </lineage>
</organism>
<evidence type="ECO:0000313" key="1">
    <source>
        <dbReference type="EMBL" id="CAK0902487.1"/>
    </source>
</evidence>
<protein>
    <submittedName>
        <fullName evidence="1">Uncharacterized protein</fullName>
    </submittedName>
</protein>
<sequence length="255" mass="28177">MMQMSAEGMHEVQNSVSHQVLSGIVIPVPTTCVDGHSGALNRLGNSCEVYSHDPEAPCSVICLDALYDDSDFSSSMCCVRPESCPVEEPIVHEPGDCEDWFTFSASNEDGRGRSSHSNLAGLGPDFQEPRELRYYGVGWLHNGDHVDISSINTSQYIPRNTYWNKIVGSQAVVNLFVGEFATLIGKFVRYHTFCPETPFLPKLTFCRNDDYTDGGIYILIIDVVSAIYTVDGDFDDDLESFESTSAHLESPNPLT</sequence>
<dbReference type="EMBL" id="CAUYUJ010021077">
    <property type="protein sequence ID" value="CAK0902487.1"/>
    <property type="molecule type" value="Genomic_DNA"/>
</dbReference>
<proteinExistence type="predicted"/>
<reference evidence="1" key="1">
    <citation type="submission" date="2023-10" db="EMBL/GenBank/DDBJ databases">
        <authorList>
            <person name="Chen Y."/>
            <person name="Shah S."/>
            <person name="Dougan E. K."/>
            <person name="Thang M."/>
            <person name="Chan C."/>
        </authorList>
    </citation>
    <scope>NUCLEOTIDE SEQUENCE [LARGE SCALE GENOMIC DNA]</scope>
</reference>